<keyword evidence="8" id="KW-1185">Reference proteome</keyword>
<dbReference type="InterPro" id="IPR007627">
    <property type="entry name" value="RNA_pol_sigma70_r2"/>
</dbReference>
<dbReference type="InterPro" id="IPR014284">
    <property type="entry name" value="RNA_pol_sigma-70_dom"/>
</dbReference>
<feature type="domain" description="RNA polymerase sigma factor 70 region 4 type 2" evidence="6">
    <location>
        <begin position="129"/>
        <end position="180"/>
    </location>
</feature>
<evidence type="ECO:0000259" key="5">
    <source>
        <dbReference type="Pfam" id="PF04542"/>
    </source>
</evidence>
<evidence type="ECO:0000256" key="4">
    <source>
        <dbReference type="ARBA" id="ARBA00023163"/>
    </source>
</evidence>
<dbReference type="GO" id="GO:0003677">
    <property type="term" value="F:DNA binding"/>
    <property type="evidence" value="ECO:0007669"/>
    <property type="project" value="InterPro"/>
</dbReference>
<keyword evidence="2" id="KW-0805">Transcription regulation</keyword>
<feature type="domain" description="RNA polymerase sigma-70 region 2" evidence="5">
    <location>
        <begin position="29"/>
        <end position="92"/>
    </location>
</feature>
<dbReference type="InterPro" id="IPR013324">
    <property type="entry name" value="RNA_pol_sigma_r3/r4-like"/>
</dbReference>
<reference evidence="7 8" key="1">
    <citation type="submission" date="2019-02" db="EMBL/GenBank/DDBJ databases">
        <title>Genomic Encyclopedia of Archaeal and Bacterial Type Strains, Phase II (KMG-II): from individual species to whole genera.</title>
        <authorList>
            <person name="Goeker M."/>
        </authorList>
    </citation>
    <scope>NUCLEOTIDE SEQUENCE [LARGE SCALE GENOMIC DNA]</scope>
    <source>
        <strain evidence="7 8">DSM 18101</strain>
    </source>
</reference>
<dbReference type="InterPro" id="IPR013325">
    <property type="entry name" value="RNA_pol_sigma_r2"/>
</dbReference>
<name>A0A4Q7YYN2_9BACT</name>
<dbReference type="InterPro" id="IPR036388">
    <property type="entry name" value="WH-like_DNA-bd_sf"/>
</dbReference>
<dbReference type="Pfam" id="PF04542">
    <property type="entry name" value="Sigma70_r2"/>
    <property type="match status" value="1"/>
</dbReference>
<proteinExistence type="inferred from homology"/>
<accession>A0A4Q7YYN2</accession>
<evidence type="ECO:0000313" key="8">
    <source>
        <dbReference type="Proteomes" id="UP000292958"/>
    </source>
</evidence>
<dbReference type="InterPro" id="IPR013249">
    <property type="entry name" value="RNA_pol_sigma70_r4_t2"/>
</dbReference>
<evidence type="ECO:0000313" key="7">
    <source>
        <dbReference type="EMBL" id="RZU42249.1"/>
    </source>
</evidence>
<comment type="similarity">
    <text evidence="1">Belongs to the sigma-70 factor family. ECF subfamily.</text>
</comment>
<dbReference type="Proteomes" id="UP000292958">
    <property type="component" value="Unassembled WGS sequence"/>
</dbReference>
<organism evidence="7 8">
    <name type="scientific">Edaphobacter modestus</name>
    <dbReference type="NCBI Taxonomy" id="388466"/>
    <lineage>
        <taxon>Bacteria</taxon>
        <taxon>Pseudomonadati</taxon>
        <taxon>Acidobacteriota</taxon>
        <taxon>Terriglobia</taxon>
        <taxon>Terriglobales</taxon>
        <taxon>Acidobacteriaceae</taxon>
        <taxon>Edaphobacter</taxon>
    </lineage>
</organism>
<dbReference type="SUPFAM" id="SSF88946">
    <property type="entry name" value="Sigma2 domain of RNA polymerase sigma factors"/>
    <property type="match status" value="1"/>
</dbReference>
<dbReference type="GO" id="GO:0016987">
    <property type="term" value="F:sigma factor activity"/>
    <property type="evidence" value="ECO:0007669"/>
    <property type="project" value="UniProtKB-KW"/>
</dbReference>
<dbReference type="PANTHER" id="PTHR43133:SF25">
    <property type="entry name" value="RNA POLYMERASE SIGMA FACTOR RFAY-RELATED"/>
    <property type="match status" value="1"/>
</dbReference>
<evidence type="ECO:0000256" key="2">
    <source>
        <dbReference type="ARBA" id="ARBA00023015"/>
    </source>
</evidence>
<gene>
    <name evidence="7" type="ORF">BDD14_3803</name>
</gene>
<dbReference type="NCBIfam" id="TIGR02937">
    <property type="entry name" value="sigma70-ECF"/>
    <property type="match status" value="1"/>
</dbReference>
<dbReference type="CDD" id="cd06171">
    <property type="entry name" value="Sigma70_r4"/>
    <property type="match status" value="1"/>
</dbReference>
<dbReference type="InterPro" id="IPR039425">
    <property type="entry name" value="RNA_pol_sigma-70-like"/>
</dbReference>
<keyword evidence="4" id="KW-0804">Transcription</keyword>
<dbReference type="AlphaFoldDB" id="A0A4Q7YYN2"/>
<evidence type="ECO:0000256" key="1">
    <source>
        <dbReference type="ARBA" id="ARBA00010641"/>
    </source>
</evidence>
<dbReference type="Pfam" id="PF08281">
    <property type="entry name" value="Sigma70_r4_2"/>
    <property type="match status" value="1"/>
</dbReference>
<dbReference type="Gene3D" id="1.10.10.10">
    <property type="entry name" value="Winged helix-like DNA-binding domain superfamily/Winged helix DNA-binding domain"/>
    <property type="match status" value="1"/>
</dbReference>
<dbReference type="Gene3D" id="1.10.1740.10">
    <property type="match status" value="1"/>
</dbReference>
<dbReference type="SUPFAM" id="SSF88659">
    <property type="entry name" value="Sigma3 and sigma4 domains of RNA polymerase sigma factors"/>
    <property type="match status" value="1"/>
</dbReference>
<dbReference type="GO" id="GO:0006352">
    <property type="term" value="P:DNA-templated transcription initiation"/>
    <property type="evidence" value="ECO:0007669"/>
    <property type="project" value="InterPro"/>
</dbReference>
<dbReference type="PANTHER" id="PTHR43133">
    <property type="entry name" value="RNA POLYMERASE ECF-TYPE SIGMA FACTO"/>
    <property type="match status" value="1"/>
</dbReference>
<evidence type="ECO:0000259" key="6">
    <source>
        <dbReference type="Pfam" id="PF08281"/>
    </source>
</evidence>
<comment type="caution">
    <text evidence="7">The sequence shown here is derived from an EMBL/GenBank/DDBJ whole genome shotgun (WGS) entry which is preliminary data.</text>
</comment>
<evidence type="ECO:0000256" key="3">
    <source>
        <dbReference type="ARBA" id="ARBA00023082"/>
    </source>
</evidence>
<protein>
    <submittedName>
        <fullName evidence="7">RNA polymerase sigma-70 factor (ECF subfamily)</fullName>
    </submittedName>
</protein>
<keyword evidence="3" id="KW-0731">Sigma factor</keyword>
<sequence>MVRSHEISYNASMAGSQQETCATNVLGSEYVDGLYRYAMVITRNRADAEDLVQETYVHALEAVERLRENSNIKGWLFTILRNLWFNQLRKRRNSPTIMEMDGDDYTADSLVGNARDAHAILVSNEDSIIVRSAINSLPVEFREVILLREFEELSYQEIANVLGCPAGTVMSRLARARAKLRTALTDMGSAPNGFEKRNLS</sequence>
<dbReference type="EMBL" id="SHKW01000001">
    <property type="protein sequence ID" value="RZU42249.1"/>
    <property type="molecule type" value="Genomic_DNA"/>
</dbReference>